<keyword evidence="3" id="KW-0812">Transmembrane</keyword>
<dbReference type="RefSeq" id="WP_091367534.1">
    <property type="nucleotide sequence ID" value="NZ_LT629740.1"/>
</dbReference>
<keyword evidence="5" id="KW-1185">Reference proteome</keyword>
<dbReference type="AlphaFoldDB" id="A0A1H1M978"/>
<name>A0A1H1M978_MUCMA</name>
<evidence type="ECO:0000313" key="4">
    <source>
        <dbReference type="EMBL" id="SDR83384.1"/>
    </source>
</evidence>
<feature type="coiled-coil region" evidence="1">
    <location>
        <begin position="3"/>
        <end position="66"/>
    </location>
</feature>
<dbReference type="STRING" id="652787.SAMN05216490_0026"/>
<evidence type="ECO:0000256" key="3">
    <source>
        <dbReference type="SAM" id="Phobius"/>
    </source>
</evidence>
<dbReference type="OrthoDB" id="793768at2"/>
<proteinExistence type="predicted"/>
<evidence type="ECO:0000256" key="2">
    <source>
        <dbReference type="SAM" id="MobiDB-lite"/>
    </source>
</evidence>
<keyword evidence="3" id="KW-1133">Transmembrane helix</keyword>
<reference evidence="4 5" key="1">
    <citation type="submission" date="2016-10" db="EMBL/GenBank/DDBJ databases">
        <authorList>
            <person name="de Groot N.N."/>
        </authorList>
    </citation>
    <scope>NUCLEOTIDE SEQUENCE [LARGE SCALE GENOMIC DNA]</scope>
    <source>
        <strain evidence="4 5">MP1X4</strain>
    </source>
</reference>
<keyword evidence="1" id="KW-0175">Coiled coil</keyword>
<accession>A0A1H1M978</accession>
<keyword evidence="3" id="KW-0472">Membrane</keyword>
<evidence type="ECO:0000256" key="1">
    <source>
        <dbReference type="SAM" id="Coils"/>
    </source>
</evidence>
<feature type="transmembrane region" description="Helical" evidence="3">
    <location>
        <begin position="98"/>
        <end position="119"/>
    </location>
</feature>
<feature type="region of interest" description="Disordered" evidence="2">
    <location>
        <begin position="177"/>
        <end position="200"/>
    </location>
</feature>
<protein>
    <submittedName>
        <fullName evidence="4">Uncharacterized protein</fullName>
    </submittedName>
</protein>
<organism evidence="4 5">
    <name type="scientific">Mucilaginibacter mallensis</name>
    <dbReference type="NCBI Taxonomy" id="652787"/>
    <lineage>
        <taxon>Bacteria</taxon>
        <taxon>Pseudomonadati</taxon>
        <taxon>Bacteroidota</taxon>
        <taxon>Sphingobacteriia</taxon>
        <taxon>Sphingobacteriales</taxon>
        <taxon>Sphingobacteriaceae</taxon>
        <taxon>Mucilaginibacter</taxon>
    </lineage>
</organism>
<dbReference type="Proteomes" id="UP000199679">
    <property type="component" value="Chromosome I"/>
</dbReference>
<feature type="compositionally biased region" description="Basic and acidic residues" evidence="2">
    <location>
        <begin position="181"/>
        <end position="200"/>
    </location>
</feature>
<dbReference type="EMBL" id="LT629740">
    <property type="protein sequence ID" value="SDR83384.1"/>
    <property type="molecule type" value="Genomic_DNA"/>
</dbReference>
<sequence>MQNEELEEKITMLEELIQGFVARMTVVETEMPEFLKTFLQQYKETLDRIASRIETANKRYDDAKIQQQIDEVKKLVATVPKVIGVKTSHHFGAWSKSLIIGVVLCFVVTSLSVGTALYLNHQNDRLNDDAYNFWLVKALYPEVSKTIEKKLADDPKGLNQQAEKEIAKQEAITAAQAQAEQADKEQKAAKDNLEKVKAGK</sequence>
<evidence type="ECO:0000313" key="5">
    <source>
        <dbReference type="Proteomes" id="UP000199679"/>
    </source>
</evidence>
<gene>
    <name evidence="4" type="ORF">SAMN05216490_0026</name>
</gene>